<comment type="catalytic activity">
    <reaction evidence="2 15">
        <text>1-(5-phospho-beta-D-ribosyl)-ATP + H2O = 1-(5-phospho-beta-D-ribosyl)-5'-AMP + diphosphate + H(+)</text>
        <dbReference type="Rhea" id="RHEA:22828"/>
        <dbReference type="ChEBI" id="CHEBI:15377"/>
        <dbReference type="ChEBI" id="CHEBI:15378"/>
        <dbReference type="ChEBI" id="CHEBI:33019"/>
        <dbReference type="ChEBI" id="CHEBI:59457"/>
        <dbReference type="ChEBI" id="CHEBI:73183"/>
        <dbReference type="EC" id="3.6.1.31"/>
    </reaction>
</comment>
<keyword evidence="12 15" id="KW-0067">ATP-binding</keyword>
<dbReference type="InterPro" id="IPR038019">
    <property type="entry name" value="PRib_AMP_CycHydrolase_sf"/>
</dbReference>
<comment type="pathway">
    <text evidence="5 15">Amino-acid biosynthesis; L-histidine biosynthesis; L-histidine from 5-phospho-alpha-D-ribose 1-diphosphate: step 2/9.</text>
</comment>
<dbReference type="HAMAP" id="MF_01020">
    <property type="entry name" value="HisE"/>
    <property type="match status" value="1"/>
</dbReference>
<dbReference type="GO" id="GO:0005737">
    <property type="term" value="C:cytoplasm"/>
    <property type="evidence" value="ECO:0007669"/>
    <property type="project" value="UniProtKB-SubCell"/>
</dbReference>
<evidence type="ECO:0000256" key="7">
    <source>
        <dbReference type="ARBA" id="ARBA00008299"/>
    </source>
</evidence>
<dbReference type="Pfam" id="PF01503">
    <property type="entry name" value="PRA-PH"/>
    <property type="match status" value="1"/>
</dbReference>
<reference evidence="17 18" key="1">
    <citation type="submission" date="2019-02" db="EMBL/GenBank/DDBJ databases">
        <title>Prokaryotic population dynamics and viral predation in marine succession experiment using metagenomics: the confinement effect.</title>
        <authorList>
            <person name="Haro-Moreno J.M."/>
            <person name="Rodriguez-Valera F."/>
            <person name="Lopez-Perez M."/>
        </authorList>
    </citation>
    <scope>NUCLEOTIDE SEQUENCE [LARGE SCALE GENOMIC DNA]</scope>
    <source>
        <strain evidence="17">MED-G162</strain>
    </source>
</reference>
<evidence type="ECO:0000313" key="18">
    <source>
        <dbReference type="Proteomes" id="UP000319384"/>
    </source>
</evidence>
<evidence type="ECO:0000256" key="2">
    <source>
        <dbReference type="ARBA" id="ARBA00001460"/>
    </source>
</evidence>
<comment type="pathway">
    <text evidence="4 15">Amino-acid biosynthesis; L-histidine biosynthesis; L-histidine from 5-phospho-alpha-D-ribose 1-diphosphate: step 3/9.</text>
</comment>
<evidence type="ECO:0000256" key="1">
    <source>
        <dbReference type="ARBA" id="ARBA00000024"/>
    </source>
</evidence>
<evidence type="ECO:0000256" key="11">
    <source>
        <dbReference type="ARBA" id="ARBA00022801"/>
    </source>
</evidence>
<dbReference type="InterPro" id="IPR021130">
    <property type="entry name" value="PRib-ATP_PPHydrolase-like"/>
</dbReference>
<proteinExistence type="inferred from homology"/>
<evidence type="ECO:0000256" key="8">
    <source>
        <dbReference type="ARBA" id="ARBA00022490"/>
    </source>
</evidence>
<dbReference type="PANTHER" id="PTHR42945">
    <property type="entry name" value="HISTIDINE BIOSYNTHESIS BIFUNCTIONAL PROTEIN"/>
    <property type="match status" value="1"/>
</dbReference>
<dbReference type="SUPFAM" id="SSF141734">
    <property type="entry name" value="HisI-like"/>
    <property type="match status" value="1"/>
</dbReference>
<dbReference type="FunFam" id="3.10.20.810:FF:000001">
    <property type="entry name" value="Histidine biosynthesis bifunctional protein HisIE"/>
    <property type="match status" value="1"/>
</dbReference>
<dbReference type="Gene3D" id="1.10.287.1080">
    <property type="entry name" value="MazG-like"/>
    <property type="match status" value="1"/>
</dbReference>
<dbReference type="AlphaFoldDB" id="A0A520MYU6"/>
<evidence type="ECO:0000259" key="16">
    <source>
        <dbReference type="Pfam" id="PF01502"/>
    </source>
</evidence>
<evidence type="ECO:0000256" key="3">
    <source>
        <dbReference type="ARBA" id="ARBA00004496"/>
    </source>
</evidence>
<dbReference type="EMBL" id="SHBH01000014">
    <property type="protein sequence ID" value="RZO26336.1"/>
    <property type="molecule type" value="Genomic_DNA"/>
</dbReference>
<name>A0A520MYU6_9GAMM</name>
<evidence type="ECO:0000256" key="5">
    <source>
        <dbReference type="ARBA" id="ARBA00005204"/>
    </source>
</evidence>
<gene>
    <name evidence="15" type="primary">hisI</name>
    <name evidence="15" type="synonym">hisIE</name>
    <name evidence="17" type="ORF">EVA95_02275</name>
</gene>
<dbReference type="InterPro" id="IPR008179">
    <property type="entry name" value="HisE"/>
</dbReference>
<evidence type="ECO:0000256" key="6">
    <source>
        <dbReference type="ARBA" id="ARBA00007731"/>
    </source>
</evidence>
<dbReference type="NCBIfam" id="NF002747">
    <property type="entry name" value="PRK02759.1"/>
    <property type="match status" value="1"/>
</dbReference>
<dbReference type="GO" id="GO:0004635">
    <property type="term" value="F:phosphoribosyl-AMP cyclohydrolase activity"/>
    <property type="evidence" value="ECO:0007669"/>
    <property type="project" value="UniProtKB-UniRule"/>
</dbReference>
<accession>A0A520MYU6</accession>
<organism evidence="17 18">
    <name type="scientific">SAR86 cluster bacterium</name>
    <dbReference type="NCBI Taxonomy" id="2030880"/>
    <lineage>
        <taxon>Bacteria</taxon>
        <taxon>Pseudomonadati</taxon>
        <taxon>Pseudomonadota</taxon>
        <taxon>Gammaproteobacteria</taxon>
        <taxon>SAR86 cluster</taxon>
    </lineage>
</organism>
<keyword evidence="14 15" id="KW-0511">Multifunctional enzyme</keyword>
<comment type="similarity">
    <text evidence="7 15">In the N-terminal section; belongs to the PRA-CH family.</text>
</comment>
<dbReference type="InterPro" id="IPR002496">
    <property type="entry name" value="PRib_AMP_CycHydrolase_dom"/>
</dbReference>
<feature type="region of interest" description="Phosphoribosyl-AMP cyclohydrolase" evidence="15">
    <location>
        <begin position="1"/>
        <end position="106"/>
    </location>
</feature>
<evidence type="ECO:0000256" key="9">
    <source>
        <dbReference type="ARBA" id="ARBA00022605"/>
    </source>
</evidence>
<dbReference type="SUPFAM" id="SSF101386">
    <property type="entry name" value="all-alpha NTP pyrophosphatases"/>
    <property type="match status" value="1"/>
</dbReference>
<keyword evidence="10 15" id="KW-0547">Nucleotide-binding</keyword>
<comment type="similarity">
    <text evidence="6 15">In the C-terminal section; belongs to the PRA-PH family.</text>
</comment>
<feature type="region of interest" description="Phosphoribosyl-ATP pyrophosphohydrolase" evidence="15">
    <location>
        <begin position="107"/>
        <end position="194"/>
    </location>
</feature>
<evidence type="ECO:0000256" key="12">
    <source>
        <dbReference type="ARBA" id="ARBA00022840"/>
    </source>
</evidence>
<dbReference type="GO" id="GO:0004636">
    <property type="term" value="F:phosphoribosyl-ATP diphosphatase activity"/>
    <property type="evidence" value="ECO:0007669"/>
    <property type="project" value="UniProtKB-UniRule"/>
</dbReference>
<dbReference type="EC" id="3.6.1.31" evidence="15"/>
<comment type="subcellular location">
    <subcellularLocation>
        <location evidence="3 15">Cytoplasm</location>
    </subcellularLocation>
</comment>
<evidence type="ECO:0000256" key="15">
    <source>
        <dbReference type="HAMAP-Rule" id="MF_01019"/>
    </source>
</evidence>
<protein>
    <recommendedName>
        <fullName evidence="15">Histidine biosynthesis bifunctional protein HisIE</fullName>
    </recommendedName>
    <domain>
        <recommendedName>
            <fullName evidence="15">Phosphoribosyl-AMP cyclohydrolase</fullName>
            <shortName evidence="15">PRA-CH</shortName>
            <ecNumber evidence="15">3.5.4.19</ecNumber>
        </recommendedName>
    </domain>
    <domain>
        <recommendedName>
            <fullName evidence="15">Phosphoribosyl-ATP pyrophosphatase</fullName>
            <shortName evidence="15">PRA-PH</shortName>
            <ecNumber evidence="15">3.6.1.31</ecNumber>
        </recommendedName>
    </domain>
</protein>
<keyword evidence="13 15" id="KW-0368">Histidine biosynthesis</keyword>
<dbReference type="EC" id="3.5.4.19" evidence="15"/>
<evidence type="ECO:0000256" key="13">
    <source>
        <dbReference type="ARBA" id="ARBA00023102"/>
    </source>
</evidence>
<keyword evidence="11 15" id="KW-0378">Hydrolase</keyword>
<comment type="caution">
    <text evidence="17">The sequence shown here is derived from an EMBL/GenBank/DDBJ whole genome shotgun (WGS) entry which is preliminary data.</text>
</comment>
<evidence type="ECO:0000256" key="14">
    <source>
        <dbReference type="ARBA" id="ARBA00023268"/>
    </source>
</evidence>
<dbReference type="InterPro" id="IPR023019">
    <property type="entry name" value="His_synth_HisIE"/>
</dbReference>
<sequence>MNTDKVWTSEKVLIPAIIQDANTKSVLMLGYMNKDSYIKTLETKKVTFFSRSRQCLWTKGETSGNFLNYISSEIDCDKDTLLVQAINEGPTCHLEQYSCFGDEIFSLQRLETIIKKRKDNKKKGSYTNTLLEKGNKEIAKKIAEEANELAISAVSNDGRILDEAADLMYHLQVLLIANNYCLNELEMTLSERNK</sequence>
<dbReference type="PANTHER" id="PTHR42945:SF9">
    <property type="entry name" value="HISTIDINE BIOSYNTHESIS BIFUNCTIONAL PROTEIN HISIE"/>
    <property type="match status" value="1"/>
</dbReference>
<dbReference type="Gene3D" id="3.10.20.810">
    <property type="entry name" value="Phosphoribosyl-AMP cyclohydrolase"/>
    <property type="match status" value="1"/>
</dbReference>
<evidence type="ECO:0000313" key="17">
    <source>
        <dbReference type="EMBL" id="RZO26336.1"/>
    </source>
</evidence>
<keyword evidence="8 15" id="KW-0963">Cytoplasm</keyword>
<evidence type="ECO:0000256" key="10">
    <source>
        <dbReference type="ARBA" id="ARBA00022741"/>
    </source>
</evidence>
<dbReference type="CDD" id="cd11534">
    <property type="entry name" value="NTP-PPase_HisIE_like"/>
    <property type="match status" value="1"/>
</dbReference>
<dbReference type="Proteomes" id="UP000319384">
    <property type="component" value="Unassembled WGS sequence"/>
</dbReference>
<comment type="catalytic activity">
    <reaction evidence="1 15">
        <text>1-(5-phospho-beta-D-ribosyl)-5'-AMP + H2O = 1-(5-phospho-beta-D-ribosyl)-5-[(5-phospho-beta-D-ribosylamino)methylideneamino]imidazole-4-carboxamide</text>
        <dbReference type="Rhea" id="RHEA:20049"/>
        <dbReference type="ChEBI" id="CHEBI:15377"/>
        <dbReference type="ChEBI" id="CHEBI:58435"/>
        <dbReference type="ChEBI" id="CHEBI:59457"/>
        <dbReference type="EC" id="3.5.4.19"/>
    </reaction>
</comment>
<dbReference type="UniPathway" id="UPA00031">
    <property type="reaction ID" value="UER00007"/>
</dbReference>
<dbReference type="NCBIfam" id="TIGR03188">
    <property type="entry name" value="histidine_hisI"/>
    <property type="match status" value="1"/>
</dbReference>
<dbReference type="GO" id="GO:0005524">
    <property type="term" value="F:ATP binding"/>
    <property type="evidence" value="ECO:0007669"/>
    <property type="project" value="UniProtKB-KW"/>
</dbReference>
<keyword evidence="9 15" id="KW-0028">Amino-acid biosynthesis</keyword>
<dbReference type="Pfam" id="PF01502">
    <property type="entry name" value="PRA-CH"/>
    <property type="match status" value="1"/>
</dbReference>
<evidence type="ECO:0000256" key="4">
    <source>
        <dbReference type="ARBA" id="ARBA00005169"/>
    </source>
</evidence>
<dbReference type="GO" id="GO:0000105">
    <property type="term" value="P:L-histidine biosynthetic process"/>
    <property type="evidence" value="ECO:0007669"/>
    <property type="project" value="UniProtKB-UniRule"/>
</dbReference>
<dbReference type="HAMAP" id="MF_01019">
    <property type="entry name" value="HisIE"/>
    <property type="match status" value="1"/>
</dbReference>
<feature type="domain" description="Phosphoribosyl-AMP cyclohydrolase" evidence="16">
    <location>
        <begin position="28"/>
        <end position="100"/>
    </location>
</feature>